<dbReference type="SUPFAM" id="SSF52540">
    <property type="entry name" value="P-loop containing nucleoside triphosphate hydrolases"/>
    <property type="match status" value="1"/>
</dbReference>
<dbReference type="SMART" id="SM00487">
    <property type="entry name" value="DEXDc"/>
    <property type="match status" value="1"/>
</dbReference>
<dbReference type="Pfam" id="PF00013">
    <property type="entry name" value="KH_1"/>
    <property type="match status" value="1"/>
</dbReference>
<dbReference type="SUPFAM" id="SSF54791">
    <property type="entry name" value="Eukaryotic type KH-domain (KH-domain type I)"/>
    <property type="match status" value="1"/>
</dbReference>
<keyword evidence="7" id="KW-0694">RNA-binding</keyword>
<dbReference type="InterPro" id="IPR001650">
    <property type="entry name" value="Helicase_C-like"/>
</dbReference>
<dbReference type="InterPro" id="IPR027417">
    <property type="entry name" value="P-loop_NTPase"/>
</dbReference>
<dbReference type="EC" id="3.6.4.13" evidence="1"/>
<dbReference type="InterPro" id="IPR011545">
    <property type="entry name" value="DEAD/DEAH_box_helicase_dom"/>
</dbReference>
<feature type="domain" description="Helicase ATP-binding" evidence="10">
    <location>
        <begin position="310"/>
        <end position="485"/>
    </location>
</feature>
<accession>A0A2J7PMK7</accession>
<dbReference type="InParanoid" id="A0A2J7PMK7"/>
<keyword evidence="4 8" id="KW-0347">Helicase</keyword>
<keyword evidence="5 8" id="KW-0067">ATP-binding</keyword>
<evidence type="ECO:0000256" key="7">
    <source>
        <dbReference type="PROSITE-ProRule" id="PRU00117"/>
    </source>
</evidence>
<dbReference type="PANTHER" id="PTHR47958">
    <property type="entry name" value="ATP-DEPENDENT RNA HELICASE DBP3"/>
    <property type="match status" value="1"/>
</dbReference>
<evidence type="ECO:0000256" key="2">
    <source>
        <dbReference type="ARBA" id="ARBA00022741"/>
    </source>
</evidence>
<dbReference type="Proteomes" id="UP000235965">
    <property type="component" value="Unassembled WGS sequence"/>
</dbReference>
<dbReference type="GO" id="GO:0016787">
    <property type="term" value="F:hydrolase activity"/>
    <property type="evidence" value="ECO:0007669"/>
    <property type="project" value="UniProtKB-KW"/>
</dbReference>
<dbReference type="CDD" id="cd17958">
    <property type="entry name" value="DEADc_DDX43_DDX53"/>
    <property type="match status" value="1"/>
</dbReference>
<dbReference type="InterPro" id="IPR004087">
    <property type="entry name" value="KH_dom"/>
</dbReference>
<evidence type="ECO:0000313" key="13">
    <source>
        <dbReference type="Proteomes" id="UP000235965"/>
    </source>
</evidence>
<sequence>MNDGWNSDGESRTEYTPIYSKTFARGGNGRSGATGRDYRNRHGGRNSYTNNYKSEVRESGQGIRGGRFEHNRGQNRDGRNCQEYSSGGRNDREYNSGGRNDCGMGCDRTEVLIKACDVGKIIGKGGTKIRELQNESGAHIQVGKPCDEDFGQTTSVILSGSVDSVAKAKHLIEDFLNNFSSKSDGSSCSGTGGTETAVVEPEPQKPQIDWAKASRIFEEAQKERWSKCPPLHKDFYIEDPEVANMLPEEVQRFRKANNNIVVSYVFDEVESGIPNPVQTFEQCFAHYPEILEEIYKQNFEVPSPIQCQAWPVLLKGHDLIGIAQTGTGKTLAFLLPALIHIDMQPVPRSERRGANVLVMAPTRELALQIEKEVNKYNYKNIKCVCVYGGGNRREQMNIVAEGVEIIIATPGRLNDLVLAGIIDVTSITYLVLDEADRMLDMGFEPQIRKVLLDIRPDRQTIMTSATWPEGVRRLAQSYMKNPIQVFIGTLDLAAVHSVTQTIEIVEEDDKYPLLDEFIRNMDPDDKVIVFVGKKIRADDLSSNLSLAGITCQSIHGDREQYDREQALEDLKSGTVHILIATDVASRGIDIEDVTHIFNYDFPRNIEEYVHRVGRTGRAGRTGESITLLTRQDWAQAKELITILEEANQEVPEQLIKMAERFHAWKEKKAAEKDQERMDVRGYRGRGRCGFGGGSGGRRGRGKW</sequence>
<dbReference type="EMBL" id="NEVH01023984">
    <property type="protein sequence ID" value="PNF17557.1"/>
    <property type="molecule type" value="Genomic_DNA"/>
</dbReference>
<dbReference type="PROSITE" id="PS50084">
    <property type="entry name" value="KH_TYPE_1"/>
    <property type="match status" value="1"/>
</dbReference>
<dbReference type="PROSITE" id="PS51194">
    <property type="entry name" value="HELICASE_CTER"/>
    <property type="match status" value="1"/>
</dbReference>
<reference evidence="12 13" key="1">
    <citation type="submission" date="2017-12" db="EMBL/GenBank/DDBJ databases">
        <title>Hemimetabolous genomes reveal molecular basis of termite eusociality.</title>
        <authorList>
            <person name="Harrison M.C."/>
            <person name="Jongepier E."/>
            <person name="Robertson H.M."/>
            <person name="Arning N."/>
            <person name="Bitard-Feildel T."/>
            <person name="Chao H."/>
            <person name="Childers C.P."/>
            <person name="Dinh H."/>
            <person name="Doddapaneni H."/>
            <person name="Dugan S."/>
            <person name="Gowin J."/>
            <person name="Greiner C."/>
            <person name="Han Y."/>
            <person name="Hu H."/>
            <person name="Hughes D.S.T."/>
            <person name="Huylmans A.-K."/>
            <person name="Kemena C."/>
            <person name="Kremer L.P.M."/>
            <person name="Lee S.L."/>
            <person name="Lopez-Ezquerra A."/>
            <person name="Mallet L."/>
            <person name="Monroy-Kuhn J.M."/>
            <person name="Moser A."/>
            <person name="Murali S.C."/>
            <person name="Muzny D.M."/>
            <person name="Otani S."/>
            <person name="Piulachs M.-D."/>
            <person name="Poelchau M."/>
            <person name="Qu J."/>
            <person name="Schaub F."/>
            <person name="Wada-Katsumata A."/>
            <person name="Worley K.C."/>
            <person name="Xie Q."/>
            <person name="Ylla G."/>
            <person name="Poulsen M."/>
            <person name="Gibbs R.A."/>
            <person name="Schal C."/>
            <person name="Richards S."/>
            <person name="Belles X."/>
            <person name="Korb J."/>
            <person name="Bornberg-Bauer E."/>
        </authorList>
    </citation>
    <scope>NUCLEOTIDE SEQUENCE [LARGE SCALE GENOMIC DNA]</scope>
    <source>
        <tissue evidence="12">Whole body</tissue>
    </source>
</reference>
<dbReference type="InterPro" id="IPR014001">
    <property type="entry name" value="Helicase_ATP-bd"/>
</dbReference>
<organism evidence="12 13">
    <name type="scientific">Cryptotermes secundus</name>
    <dbReference type="NCBI Taxonomy" id="105785"/>
    <lineage>
        <taxon>Eukaryota</taxon>
        <taxon>Metazoa</taxon>
        <taxon>Ecdysozoa</taxon>
        <taxon>Arthropoda</taxon>
        <taxon>Hexapoda</taxon>
        <taxon>Insecta</taxon>
        <taxon>Pterygota</taxon>
        <taxon>Neoptera</taxon>
        <taxon>Polyneoptera</taxon>
        <taxon>Dictyoptera</taxon>
        <taxon>Blattodea</taxon>
        <taxon>Blattoidea</taxon>
        <taxon>Termitoidae</taxon>
        <taxon>Kalotermitidae</taxon>
        <taxon>Cryptotermitinae</taxon>
        <taxon>Cryptotermes</taxon>
    </lineage>
</organism>
<comment type="catalytic activity">
    <reaction evidence="6">
        <text>ATP + H2O = ADP + phosphate + H(+)</text>
        <dbReference type="Rhea" id="RHEA:13065"/>
        <dbReference type="ChEBI" id="CHEBI:15377"/>
        <dbReference type="ChEBI" id="CHEBI:15378"/>
        <dbReference type="ChEBI" id="CHEBI:30616"/>
        <dbReference type="ChEBI" id="CHEBI:43474"/>
        <dbReference type="ChEBI" id="CHEBI:456216"/>
        <dbReference type="EC" id="3.6.4.13"/>
    </reaction>
</comment>
<dbReference type="AlphaFoldDB" id="A0A2J7PMK7"/>
<dbReference type="OrthoDB" id="196131at2759"/>
<name>A0A2J7PMK7_9NEOP</name>
<dbReference type="PROSITE" id="PS00039">
    <property type="entry name" value="DEAD_ATP_HELICASE"/>
    <property type="match status" value="1"/>
</dbReference>
<dbReference type="STRING" id="105785.A0A2J7PMK7"/>
<dbReference type="GO" id="GO:0031047">
    <property type="term" value="P:regulatory ncRNA-mediated gene silencing"/>
    <property type="evidence" value="ECO:0007669"/>
    <property type="project" value="UniProtKB-ARBA"/>
</dbReference>
<evidence type="ECO:0000256" key="8">
    <source>
        <dbReference type="RuleBase" id="RU000492"/>
    </source>
</evidence>
<evidence type="ECO:0000256" key="3">
    <source>
        <dbReference type="ARBA" id="ARBA00022801"/>
    </source>
</evidence>
<comment type="similarity">
    <text evidence="8">Belongs to the DEAD box helicase family.</text>
</comment>
<dbReference type="EMBL" id="NEVH01023984">
    <property type="protein sequence ID" value="PNF17556.1"/>
    <property type="molecule type" value="Genomic_DNA"/>
</dbReference>
<dbReference type="FunFam" id="3.40.50.300:FF:000079">
    <property type="entry name" value="probable ATP-dependent RNA helicase DDX17"/>
    <property type="match status" value="1"/>
</dbReference>
<dbReference type="CDD" id="cd18787">
    <property type="entry name" value="SF2_C_DEAD"/>
    <property type="match status" value="1"/>
</dbReference>
<evidence type="ECO:0000259" key="11">
    <source>
        <dbReference type="PROSITE" id="PS51194"/>
    </source>
</evidence>
<keyword evidence="2 8" id="KW-0547">Nucleotide-binding</keyword>
<evidence type="ECO:0000256" key="9">
    <source>
        <dbReference type="SAM" id="MobiDB-lite"/>
    </source>
</evidence>
<evidence type="ECO:0000256" key="4">
    <source>
        <dbReference type="ARBA" id="ARBA00022806"/>
    </source>
</evidence>
<dbReference type="PROSITE" id="PS51192">
    <property type="entry name" value="HELICASE_ATP_BIND_1"/>
    <property type="match status" value="1"/>
</dbReference>
<dbReference type="GO" id="GO:0005524">
    <property type="term" value="F:ATP binding"/>
    <property type="evidence" value="ECO:0007669"/>
    <property type="project" value="UniProtKB-KW"/>
</dbReference>
<proteinExistence type="inferred from homology"/>
<feature type="compositionally biased region" description="Basic and acidic residues" evidence="9">
    <location>
        <begin position="66"/>
        <end position="80"/>
    </location>
</feature>
<evidence type="ECO:0000256" key="1">
    <source>
        <dbReference type="ARBA" id="ARBA00012552"/>
    </source>
</evidence>
<dbReference type="InterPro" id="IPR004088">
    <property type="entry name" value="KH_dom_type_1"/>
</dbReference>
<dbReference type="Gene3D" id="3.40.50.300">
    <property type="entry name" value="P-loop containing nucleotide triphosphate hydrolases"/>
    <property type="match status" value="2"/>
</dbReference>
<evidence type="ECO:0000259" key="10">
    <source>
        <dbReference type="PROSITE" id="PS51192"/>
    </source>
</evidence>
<dbReference type="CDD" id="cd00105">
    <property type="entry name" value="KH-I"/>
    <property type="match status" value="1"/>
</dbReference>
<dbReference type="InterPro" id="IPR000629">
    <property type="entry name" value="RNA-helicase_DEAD-box_CS"/>
</dbReference>
<dbReference type="Pfam" id="PF00270">
    <property type="entry name" value="DEAD"/>
    <property type="match status" value="1"/>
</dbReference>
<dbReference type="FunCoup" id="A0A2J7PMK7">
    <property type="interactions" value="193"/>
</dbReference>
<dbReference type="Pfam" id="PF00271">
    <property type="entry name" value="Helicase_C"/>
    <property type="match status" value="1"/>
</dbReference>
<dbReference type="Gene3D" id="3.30.1370.10">
    <property type="entry name" value="K Homology domain, type 1"/>
    <property type="match status" value="1"/>
</dbReference>
<feature type="region of interest" description="Disordered" evidence="9">
    <location>
        <begin position="182"/>
        <end position="204"/>
    </location>
</feature>
<dbReference type="GO" id="GO:0003724">
    <property type="term" value="F:RNA helicase activity"/>
    <property type="evidence" value="ECO:0007669"/>
    <property type="project" value="UniProtKB-EC"/>
</dbReference>
<comment type="caution">
    <text evidence="12">The sequence shown here is derived from an EMBL/GenBank/DDBJ whole genome shotgun (WGS) entry which is preliminary data.</text>
</comment>
<dbReference type="FunFam" id="3.40.50.300:FF:000008">
    <property type="entry name" value="ATP-dependent RNA helicase RhlB"/>
    <property type="match status" value="1"/>
</dbReference>
<evidence type="ECO:0000313" key="12">
    <source>
        <dbReference type="EMBL" id="PNF17557.1"/>
    </source>
</evidence>
<keyword evidence="3 8" id="KW-0378">Hydrolase</keyword>
<gene>
    <name evidence="12" type="ORF">B7P43_G15556</name>
</gene>
<feature type="domain" description="Helicase C-terminal" evidence="11">
    <location>
        <begin position="497"/>
        <end position="658"/>
    </location>
</feature>
<dbReference type="SMART" id="SM00322">
    <property type="entry name" value="KH"/>
    <property type="match status" value="1"/>
</dbReference>
<protein>
    <recommendedName>
        <fullName evidence="1">RNA helicase</fullName>
        <ecNumber evidence="1">3.6.4.13</ecNumber>
    </recommendedName>
</protein>
<evidence type="ECO:0000256" key="6">
    <source>
        <dbReference type="ARBA" id="ARBA00047984"/>
    </source>
</evidence>
<feature type="region of interest" description="Disordered" evidence="9">
    <location>
        <begin position="1"/>
        <end position="98"/>
    </location>
</feature>
<keyword evidence="13" id="KW-1185">Reference proteome</keyword>
<evidence type="ECO:0000256" key="5">
    <source>
        <dbReference type="ARBA" id="ARBA00022840"/>
    </source>
</evidence>
<dbReference type="InterPro" id="IPR036612">
    <property type="entry name" value="KH_dom_type_1_sf"/>
</dbReference>
<dbReference type="SMART" id="SM00490">
    <property type="entry name" value="HELICc"/>
    <property type="match status" value="1"/>
</dbReference>
<dbReference type="GO" id="GO:0003723">
    <property type="term" value="F:RNA binding"/>
    <property type="evidence" value="ECO:0007669"/>
    <property type="project" value="UniProtKB-UniRule"/>
</dbReference>